<reference evidence="2 4" key="1">
    <citation type="submission" date="2020-07" db="EMBL/GenBank/DDBJ databases">
        <authorList>
            <person name="Criscuolo A."/>
        </authorList>
    </citation>
    <scope>NUCLEOTIDE SEQUENCE [LARGE SCALE GENOMIC DNA]</scope>
    <source>
        <strain evidence="2">CIP111751</strain>
    </source>
</reference>
<dbReference type="EMBL" id="CAJEWA010000005">
    <property type="protein sequence ID" value="CAD2073485.1"/>
    <property type="molecule type" value="Genomic_DNA"/>
</dbReference>
<dbReference type="InterPro" id="IPR007159">
    <property type="entry name" value="SpoVT-AbrB_dom"/>
</dbReference>
<dbReference type="SUPFAM" id="SSF89447">
    <property type="entry name" value="AbrB/MazE/MraZ-like"/>
    <property type="match status" value="1"/>
</dbReference>
<comment type="caution">
    <text evidence="2">The sequence shown here is derived from an EMBL/GenBank/DDBJ whole genome shotgun (WGS) entry which is preliminary data.</text>
</comment>
<evidence type="ECO:0000313" key="3">
    <source>
        <dbReference type="EMBL" id="MBB6423049.1"/>
    </source>
</evidence>
<evidence type="ECO:0000259" key="1">
    <source>
        <dbReference type="SMART" id="SM00966"/>
    </source>
</evidence>
<accession>A0A6V7R995</accession>
<dbReference type="Proteomes" id="UP000534001">
    <property type="component" value="Unassembled WGS sequence"/>
</dbReference>
<organism evidence="2 4">
    <name type="scientific">Jeotgalicoccus coquinae</name>
    <dbReference type="NCBI Taxonomy" id="709509"/>
    <lineage>
        <taxon>Bacteria</taxon>
        <taxon>Bacillati</taxon>
        <taxon>Bacillota</taxon>
        <taxon>Bacilli</taxon>
        <taxon>Bacillales</taxon>
        <taxon>Staphylococcaceae</taxon>
        <taxon>Jeotgalicoccus</taxon>
    </lineage>
</organism>
<keyword evidence="5" id="KW-1185">Reference proteome</keyword>
<dbReference type="EMBL" id="JACHFF010000001">
    <property type="protein sequence ID" value="MBB6423049.1"/>
    <property type="molecule type" value="Genomic_DNA"/>
</dbReference>
<dbReference type="Proteomes" id="UP000545588">
    <property type="component" value="Unassembled WGS sequence"/>
</dbReference>
<feature type="domain" description="SpoVT-AbrB" evidence="1">
    <location>
        <begin position="8"/>
        <end position="53"/>
    </location>
</feature>
<dbReference type="RefSeq" id="WP_184282282.1">
    <property type="nucleotide sequence ID" value="NZ_BMCO01000001.1"/>
</dbReference>
<gene>
    <name evidence="3" type="ORF">HNR41_000975</name>
    <name evidence="2" type="ORF">JEOCOQ751_00634</name>
</gene>
<proteinExistence type="predicted"/>
<dbReference type="SMART" id="SM00966">
    <property type="entry name" value="SpoVT_AbrB"/>
    <property type="match status" value="1"/>
</dbReference>
<name>A0A6V7R995_9STAP</name>
<evidence type="ECO:0000313" key="4">
    <source>
        <dbReference type="Proteomes" id="UP000534001"/>
    </source>
</evidence>
<dbReference type="Pfam" id="PF04014">
    <property type="entry name" value="MazE_antitoxin"/>
    <property type="match status" value="1"/>
</dbReference>
<dbReference type="AlphaFoldDB" id="A0A6V7R995"/>
<dbReference type="InterPro" id="IPR037914">
    <property type="entry name" value="SpoVT-AbrB_sf"/>
</dbReference>
<evidence type="ECO:0000313" key="2">
    <source>
        <dbReference type="EMBL" id="CAD2073485.1"/>
    </source>
</evidence>
<sequence length="84" mass="10132">MNTELKIFKSGNSQAISIKKKTMEKMGLKIGDRLNIEKRNDEMILTKKEEKNFEEEWHEFFKNGHSYHNLEETDWGEEQGREIW</sequence>
<dbReference type="Gene3D" id="2.10.260.10">
    <property type="match status" value="1"/>
</dbReference>
<dbReference type="GO" id="GO:0003677">
    <property type="term" value="F:DNA binding"/>
    <property type="evidence" value="ECO:0007669"/>
    <property type="project" value="InterPro"/>
</dbReference>
<reference evidence="3 5" key="2">
    <citation type="submission" date="2020-08" db="EMBL/GenBank/DDBJ databases">
        <title>Genomic Encyclopedia of Type Strains, Phase IV (KMG-IV): sequencing the most valuable type-strain genomes for metagenomic binning, comparative biology and taxonomic classification.</title>
        <authorList>
            <person name="Goeker M."/>
        </authorList>
    </citation>
    <scope>NUCLEOTIDE SEQUENCE [LARGE SCALE GENOMIC DNA]</scope>
    <source>
        <strain evidence="3 5">DSM 22419</strain>
    </source>
</reference>
<protein>
    <submittedName>
        <fullName evidence="3">Antitoxin MazE</fullName>
    </submittedName>
</protein>
<evidence type="ECO:0000313" key="5">
    <source>
        <dbReference type="Proteomes" id="UP000545588"/>
    </source>
</evidence>